<reference evidence="2 3" key="1">
    <citation type="submission" date="2018-01" db="EMBL/GenBank/DDBJ databases">
        <title>Draft Genome Sequence of Komagataeibacter maltaceti LMG 1529, a Vinegar Producing Acetic Acid Bacterium Isolated from Malt Vinegar Brewery Acetifiers.</title>
        <authorList>
            <person name="Zhang Q."/>
            <person name="Hollensteiner J."/>
            <person name="Poehlein A."/>
            <person name="Daniel R."/>
        </authorList>
    </citation>
    <scope>NUCLEOTIDE SEQUENCE [LARGE SCALE GENOMIC DNA]</scope>
    <source>
        <strain evidence="2 3">LMG 1529</strain>
    </source>
</reference>
<dbReference type="GO" id="GO:0003677">
    <property type="term" value="F:DNA binding"/>
    <property type="evidence" value="ECO:0007669"/>
    <property type="project" value="InterPro"/>
</dbReference>
<dbReference type="InterPro" id="IPR001387">
    <property type="entry name" value="Cro/C1-type_HTH"/>
</dbReference>
<protein>
    <recommendedName>
        <fullName evidence="1">HTH cro/C1-type domain-containing protein</fullName>
    </recommendedName>
</protein>
<dbReference type="EMBL" id="POTC01000017">
    <property type="protein sequence ID" value="POF62787.1"/>
    <property type="molecule type" value="Genomic_DNA"/>
</dbReference>
<dbReference type="OrthoDB" id="7863224at2"/>
<gene>
    <name evidence="2" type="ORF">KMAL_16250</name>
</gene>
<proteinExistence type="predicted"/>
<sequence>MKTSVDSSFSKRLLDACEQFGYGPAHKYGRLTWLQTKLSEHNIEVSLETIRKWCTGASRPRDDKISILSRILEVDRAWLALGIQAAPPSRARANPQSPVTDGAAYILAGMIFMDGGRAVFPAYEDHEALDQHIDLYATIKGARYAFRIIVGLARRATIAFDVPDNASPAVILGFYREGTDVSIFEITPRLIDQSGKRQKEGFLVRLTRQEIRDRRVECFATRI</sequence>
<organism evidence="2 3">
    <name type="scientific">Novacetimonas maltaceti</name>
    <dbReference type="NCBI Taxonomy" id="1203393"/>
    <lineage>
        <taxon>Bacteria</taxon>
        <taxon>Pseudomonadati</taxon>
        <taxon>Pseudomonadota</taxon>
        <taxon>Alphaproteobacteria</taxon>
        <taxon>Acetobacterales</taxon>
        <taxon>Acetobacteraceae</taxon>
        <taxon>Novacetimonas</taxon>
    </lineage>
</organism>
<keyword evidence="3" id="KW-1185">Reference proteome</keyword>
<dbReference type="InterPro" id="IPR010982">
    <property type="entry name" value="Lambda_DNA-bd_dom_sf"/>
</dbReference>
<comment type="caution">
    <text evidence="2">The sequence shown here is derived from an EMBL/GenBank/DDBJ whole genome shotgun (WGS) entry which is preliminary data.</text>
</comment>
<dbReference type="Proteomes" id="UP000237344">
    <property type="component" value="Unassembled WGS sequence"/>
</dbReference>
<evidence type="ECO:0000313" key="2">
    <source>
        <dbReference type="EMBL" id="POF62787.1"/>
    </source>
</evidence>
<feature type="domain" description="HTH cro/C1-type" evidence="1">
    <location>
        <begin position="43"/>
        <end position="79"/>
    </location>
</feature>
<dbReference type="AlphaFoldDB" id="A0A2S3W1S5"/>
<dbReference type="PROSITE" id="PS50943">
    <property type="entry name" value="HTH_CROC1"/>
    <property type="match status" value="1"/>
</dbReference>
<dbReference type="Gene3D" id="1.10.260.40">
    <property type="entry name" value="lambda repressor-like DNA-binding domains"/>
    <property type="match status" value="1"/>
</dbReference>
<dbReference type="RefSeq" id="WP_146044181.1">
    <property type="nucleotide sequence ID" value="NZ_NKUE01000019.1"/>
</dbReference>
<evidence type="ECO:0000259" key="1">
    <source>
        <dbReference type="PROSITE" id="PS50943"/>
    </source>
</evidence>
<name>A0A2S3W1S5_9PROT</name>
<evidence type="ECO:0000313" key="3">
    <source>
        <dbReference type="Proteomes" id="UP000237344"/>
    </source>
</evidence>
<accession>A0A2S3W1S5</accession>